<evidence type="ECO:0008006" key="5">
    <source>
        <dbReference type="Google" id="ProtNLM"/>
    </source>
</evidence>
<feature type="transmembrane region" description="Helical" evidence="2">
    <location>
        <begin position="151"/>
        <end position="173"/>
    </location>
</feature>
<reference evidence="4" key="1">
    <citation type="submission" date="2015-07" db="EMBL/GenBank/DDBJ databases">
        <title>Lactobacillus ginsenosidimutans/EMML 3141/ whole genome sequencing.</title>
        <authorList>
            <person name="Kim M.K."/>
            <person name="Im W.-T."/>
            <person name="Srinivasan S."/>
            <person name="Lee J.-J."/>
        </authorList>
    </citation>
    <scope>NUCLEOTIDE SEQUENCE [LARGE SCALE GENOMIC DNA]</scope>
    <source>
        <strain evidence="4">EMML 3041</strain>
    </source>
</reference>
<feature type="transmembrane region" description="Helical" evidence="2">
    <location>
        <begin position="185"/>
        <end position="209"/>
    </location>
</feature>
<accession>A0A0H4R204</accession>
<dbReference type="EMBL" id="CP012034">
    <property type="protein sequence ID" value="AKP67765.1"/>
    <property type="molecule type" value="Genomic_DNA"/>
</dbReference>
<sequence length="248" mass="27855">MADDLRERNKKATEKQKRNSEKKEKSAEISEKINSADPVELRKQLSNKNEEYVFKLNKRLTDDDFTEDEAKESIDNLLPEIVANQIKGIPANQLYGPVSKKAGDIAHPVKPKKKTPFWALSIDTSLLFFALFSVLYGVVGLTSTKQTTQNQTGIITLVLLAAMWGVLLTWFNIQMKKPKGERPGLLVTIGYLGAGLVIMFVFLGIMQFVPRSINPGLNGIVYLVLAVVAYGGRFLYRKYMHITTRGFI</sequence>
<evidence type="ECO:0000313" key="3">
    <source>
        <dbReference type="EMBL" id="AKP67765.1"/>
    </source>
</evidence>
<evidence type="ECO:0000313" key="4">
    <source>
        <dbReference type="Proteomes" id="UP000036106"/>
    </source>
</evidence>
<feature type="compositionally biased region" description="Basic and acidic residues" evidence="1">
    <location>
        <begin position="1"/>
        <end position="31"/>
    </location>
</feature>
<name>A0A0H4R204_9LACO</name>
<keyword evidence="2" id="KW-1133">Transmembrane helix</keyword>
<feature type="transmembrane region" description="Helical" evidence="2">
    <location>
        <begin position="117"/>
        <end position="139"/>
    </location>
</feature>
<protein>
    <recommendedName>
        <fullName evidence="5">Membrane-bound protein</fullName>
    </recommendedName>
</protein>
<feature type="transmembrane region" description="Helical" evidence="2">
    <location>
        <begin position="215"/>
        <end position="236"/>
    </location>
</feature>
<dbReference type="KEGG" id="lgn:ABM34_09635"/>
<dbReference type="STRING" id="1007676.ABM34_09635"/>
<evidence type="ECO:0000256" key="1">
    <source>
        <dbReference type="SAM" id="MobiDB-lite"/>
    </source>
</evidence>
<evidence type="ECO:0000256" key="2">
    <source>
        <dbReference type="SAM" id="Phobius"/>
    </source>
</evidence>
<proteinExistence type="predicted"/>
<dbReference type="Pfam" id="PF06570">
    <property type="entry name" value="DUF1129"/>
    <property type="match status" value="1"/>
</dbReference>
<organism evidence="3 4">
    <name type="scientific">Companilactobacillus ginsenosidimutans</name>
    <dbReference type="NCBI Taxonomy" id="1007676"/>
    <lineage>
        <taxon>Bacteria</taxon>
        <taxon>Bacillati</taxon>
        <taxon>Bacillota</taxon>
        <taxon>Bacilli</taxon>
        <taxon>Lactobacillales</taxon>
        <taxon>Lactobacillaceae</taxon>
        <taxon>Companilactobacillus</taxon>
    </lineage>
</organism>
<keyword evidence="2" id="KW-0472">Membrane</keyword>
<dbReference type="AlphaFoldDB" id="A0A0H4R204"/>
<feature type="region of interest" description="Disordered" evidence="1">
    <location>
        <begin position="1"/>
        <end position="33"/>
    </location>
</feature>
<dbReference type="RefSeq" id="WP_048705336.1">
    <property type="nucleotide sequence ID" value="NZ_CP012034.1"/>
</dbReference>
<dbReference type="OrthoDB" id="2327103at2"/>
<dbReference type="PIRSF" id="PIRSF033111">
    <property type="entry name" value="UCP033111"/>
    <property type="match status" value="1"/>
</dbReference>
<gene>
    <name evidence="3" type="ORF">ABM34_09635</name>
</gene>
<dbReference type="Proteomes" id="UP000036106">
    <property type="component" value="Chromosome"/>
</dbReference>
<dbReference type="PATRIC" id="fig|1007676.4.peg.1950"/>
<keyword evidence="2" id="KW-0812">Transmembrane</keyword>
<dbReference type="InterPro" id="IPR009214">
    <property type="entry name" value="DUF1129"/>
</dbReference>
<keyword evidence="4" id="KW-1185">Reference proteome</keyword>